<evidence type="ECO:0000256" key="1">
    <source>
        <dbReference type="SAM" id="Coils"/>
    </source>
</evidence>
<organism evidence="4 5">
    <name type="scientific">Paramecium tetraurelia</name>
    <dbReference type="NCBI Taxonomy" id="5888"/>
    <lineage>
        <taxon>Eukaryota</taxon>
        <taxon>Sar</taxon>
        <taxon>Alveolata</taxon>
        <taxon>Ciliophora</taxon>
        <taxon>Intramacronucleata</taxon>
        <taxon>Oligohymenophorea</taxon>
        <taxon>Peniculida</taxon>
        <taxon>Parameciidae</taxon>
        <taxon>Paramecium</taxon>
    </lineage>
</organism>
<dbReference type="Gene3D" id="1.20.5.190">
    <property type="match status" value="1"/>
</dbReference>
<dbReference type="GeneID" id="5034205"/>
<proteinExistence type="predicted"/>
<keyword evidence="5" id="KW-1185">Reference proteome</keyword>
<evidence type="ECO:0000313" key="4">
    <source>
        <dbReference type="EMBL" id="CAK81023.1"/>
    </source>
</evidence>
<name>A0DDA6_PARTE</name>
<feature type="domain" description="IQCH-like ATP-grasp" evidence="3">
    <location>
        <begin position="633"/>
        <end position="877"/>
    </location>
</feature>
<reference evidence="4 5" key="1">
    <citation type="journal article" date="2006" name="Nature">
        <title>Global trends of whole-genome duplications revealed by the ciliate Paramecium tetraurelia.</title>
        <authorList>
            <consortium name="Genoscope"/>
            <person name="Aury J.-M."/>
            <person name="Jaillon O."/>
            <person name="Duret L."/>
            <person name="Noel B."/>
            <person name="Jubin C."/>
            <person name="Porcel B.M."/>
            <person name="Segurens B."/>
            <person name="Daubin V."/>
            <person name="Anthouard V."/>
            <person name="Aiach N."/>
            <person name="Arnaiz O."/>
            <person name="Billaut A."/>
            <person name="Beisson J."/>
            <person name="Blanc I."/>
            <person name="Bouhouche K."/>
            <person name="Camara F."/>
            <person name="Duharcourt S."/>
            <person name="Guigo R."/>
            <person name="Gogendeau D."/>
            <person name="Katinka M."/>
            <person name="Keller A.-M."/>
            <person name="Kissmehl R."/>
            <person name="Klotz C."/>
            <person name="Koll F."/>
            <person name="Le Moue A."/>
            <person name="Lepere C."/>
            <person name="Malinsky S."/>
            <person name="Nowacki M."/>
            <person name="Nowak J.K."/>
            <person name="Plattner H."/>
            <person name="Poulain J."/>
            <person name="Ruiz F."/>
            <person name="Serrano V."/>
            <person name="Zagulski M."/>
            <person name="Dessen P."/>
            <person name="Betermier M."/>
            <person name="Weissenbach J."/>
            <person name="Scarpelli C."/>
            <person name="Schachter V."/>
            <person name="Sperling L."/>
            <person name="Meyer E."/>
            <person name="Cohen J."/>
            <person name="Wincker P."/>
        </authorList>
    </citation>
    <scope>NUCLEOTIDE SEQUENCE [LARGE SCALE GENOMIC DNA]</scope>
    <source>
        <strain evidence="4 5">Stock d4-2</strain>
    </source>
</reference>
<dbReference type="OrthoDB" id="2117703at2759"/>
<dbReference type="SMART" id="SM00015">
    <property type="entry name" value="IQ"/>
    <property type="match status" value="2"/>
</dbReference>
<dbReference type="InterPro" id="IPR000048">
    <property type="entry name" value="IQ_motif_EF-hand-BS"/>
</dbReference>
<protein>
    <recommendedName>
        <fullName evidence="3">IQCH-like ATP-grasp domain-containing protein</fullName>
    </recommendedName>
</protein>
<feature type="coiled-coil region" evidence="1">
    <location>
        <begin position="37"/>
        <end position="64"/>
    </location>
</feature>
<dbReference type="PROSITE" id="PS50096">
    <property type="entry name" value="IQ"/>
    <property type="match status" value="1"/>
</dbReference>
<dbReference type="Pfam" id="PF00612">
    <property type="entry name" value="IQ"/>
    <property type="match status" value="1"/>
</dbReference>
<dbReference type="AlphaFoldDB" id="A0DDA6"/>
<dbReference type="EMBL" id="CT868385">
    <property type="protein sequence ID" value="CAK81023.1"/>
    <property type="molecule type" value="Genomic_DNA"/>
</dbReference>
<dbReference type="PANTHER" id="PTHR14465:SF0">
    <property type="entry name" value="IQ DOMAIN-CONTAINING PROTEIN H"/>
    <property type="match status" value="1"/>
</dbReference>
<dbReference type="HOGENOM" id="CLU_296385_0_0_1"/>
<evidence type="ECO:0000256" key="2">
    <source>
        <dbReference type="SAM" id="MobiDB-lite"/>
    </source>
</evidence>
<evidence type="ECO:0000313" key="5">
    <source>
        <dbReference type="Proteomes" id="UP000000600"/>
    </source>
</evidence>
<evidence type="ECO:0000259" key="3">
    <source>
        <dbReference type="Pfam" id="PF24923"/>
    </source>
</evidence>
<dbReference type="InterPro" id="IPR056855">
    <property type="entry name" value="ATP-grasp_IQCH"/>
</dbReference>
<sequence length="1019" mass="118265">MLTMTSDDKGTYYIKTQQEIEVVKKQLQKLKPNSQTSSFLQHQYNQLNEQLKTLEDKLSNVNSAFYDQLISNFDNTVQKLPNVNDRNLQPQFYTNSQNSMYQQQVQLPFIDQFLNVRTLPQVSVEPLGKSTLKPKGLHTVKSAIQFSRKFQSKKQSQQQLTKVDDLTLYKKGITELVNQGTIKKQDINTLLNPNNVAFRNQQAKYLPFLISSSFFDYTDQFGNKIVQLESQSFQNNFKTDLKQDVTGTNTQSVGQIQVQDNSKANYNQKKMSLQSKSKPKYVDAKEATSLSKEHERPISEQLQNLSTQQEYMIHVKNGLLQTDQLQYVQFQNRYYENWSKIEPILISLQKIAQSTSVQDCRILGSKVQKLSQEFDRSQVFTMAELLQCFENWEDLQKILKVPTLLYKSKDGQVQAATKISALFKGYQARKNYQRLKIMVEKVIIIQRSMRVSLFRKKVQKQIIKNNNYMLERFKNRQNVFKEEWPFIKLQQRFEIHLNSFSFEEIKRLSMDKFPQRQNTQITRIFNLKDPLVHIIYVAPFDLPSELIDYFYKILNLGDISDCKNRLHFVWPENYNIFNNHMGLSQLLYYSPRALKRIKSLIRGQSSYIVPGVCSNDDIKISDILNVPIFSGIPQLHQYYSTKSGCKVLFDELQMPQPPTIRNIYDEKELINSLSVLIIKNPTINTWIIKVDDESQGRGIAWLEVQKMIKNIQPLEINQLAQILTKKIKKKLHYAFPHLYGGYHEFIMSIANRGGIIEGSPLSRLSQIHSISYNFKVEPTGEVSILGSYEKIKTNEIQTIASFSPQSFLKINQEVLCHQIAQKLYGKGLIGYFTIDTIGYQLENNKQGFQVIGLDCFLNQYSSASIYFDFLMRGRLDVSTGSYYVEDTNRQNNVRYSIYCPTIMNEGLDVLQYKTFFQLCRLESISFNLEKKIGSTFILVDSLQSGVISLMTVGINSPQVIKYMIDAIGFIQKNVGRGTEQIQINTRTDKVNMMSIHQKLKTMLKKLEGSEYKIQNSQYL</sequence>
<dbReference type="eggNOG" id="ENOG502QSF3">
    <property type="taxonomic scope" value="Eukaryota"/>
</dbReference>
<dbReference type="InParanoid" id="A0DDA6"/>
<gene>
    <name evidence="4" type="ORF">GSPATT00015882001</name>
</gene>
<dbReference type="KEGG" id="ptm:GSPATT00015882001"/>
<dbReference type="OMA" id="MHEFIIR"/>
<feature type="compositionally biased region" description="Basic and acidic residues" evidence="2">
    <location>
        <begin position="280"/>
        <end position="296"/>
    </location>
</feature>
<keyword evidence="1" id="KW-0175">Coiled coil</keyword>
<accession>A0DDA6</accession>
<dbReference type="PANTHER" id="PTHR14465">
    <property type="entry name" value="IQ DOMAIN-CONTAINING PROTEIN H"/>
    <property type="match status" value="1"/>
</dbReference>
<dbReference type="Proteomes" id="UP000000600">
    <property type="component" value="Unassembled WGS sequence"/>
</dbReference>
<feature type="region of interest" description="Disordered" evidence="2">
    <location>
        <begin position="268"/>
        <end position="296"/>
    </location>
</feature>
<dbReference type="RefSeq" id="XP_001448420.1">
    <property type="nucleotide sequence ID" value="XM_001448383.1"/>
</dbReference>
<dbReference type="CDD" id="cd23767">
    <property type="entry name" value="IQCD"/>
    <property type="match status" value="1"/>
</dbReference>
<dbReference type="Pfam" id="PF24923">
    <property type="entry name" value="ATP-grasp_IQCH"/>
    <property type="match status" value="1"/>
</dbReference>
<dbReference type="InterPro" id="IPR038752">
    <property type="entry name" value="IQCH"/>
</dbReference>